<evidence type="ECO:0000313" key="1">
    <source>
        <dbReference type="EMBL" id="GIY95304.1"/>
    </source>
</evidence>
<keyword evidence="2" id="KW-1185">Reference proteome</keyword>
<sequence length="80" mass="9058">MYEPKATKLSMHRWSSLAARQTTADLFHHLRKQTFTTPETPKFDACVSVTLQISTTAFTVGLQIPTVSMRAHSRNWSYGS</sequence>
<dbReference type="AlphaFoldDB" id="A0AAV4XKU2"/>
<gene>
    <name evidence="1" type="ORF">CEXT_142051</name>
</gene>
<evidence type="ECO:0000313" key="2">
    <source>
        <dbReference type="Proteomes" id="UP001054945"/>
    </source>
</evidence>
<dbReference type="Proteomes" id="UP001054945">
    <property type="component" value="Unassembled WGS sequence"/>
</dbReference>
<protein>
    <submittedName>
        <fullName evidence="1">Uncharacterized protein</fullName>
    </submittedName>
</protein>
<reference evidence="1 2" key="1">
    <citation type="submission" date="2021-06" db="EMBL/GenBank/DDBJ databases">
        <title>Caerostris extrusa draft genome.</title>
        <authorList>
            <person name="Kono N."/>
            <person name="Arakawa K."/>
        </authorList>
    </citation>
    <scope>NUCLEOTIDE SEQUENCE [LARGE SCALE GENOMIC DNA]</scope>
</reference>
<name>A0AAV4XKU2_CAEEX</name>
<accession>A0AAV4XKU2</accession>
<dbReference type="EMBL" id="BPLR01017892">
    <property type="protein sequence ID" value="GIY95304.1"/>
    <property type="molecule type" value="Genomic_DNA"/>
</dbReference>
<proteinExistence type="predicted"/>
<organism evidence="1 2">
    <name type="scientific">Caerostris extrusa</name>
    <name type="common">Bark spider</name>
    <name type="synonym">Caerostris bankana</name>
    <dbReference type="NCBI Taxonomy" id="172846"/>
    <lineage>
        <taxon>Eukaryota</taxon>
        <taxon>Metazoa</taxon>
        <taxon>Ecdysozoa</taxon>
        <taxon>Arthropoda</taxon>
        <taxon>Chelicerata</taxon>
        <taxon>Arachnida</taxon>
        <taxon>Araneae</taxon>
        <taxon>Araneomorphae</taxon>
        <taxon>Entelegynae</taxon>
        <taxon>Araneoidea</taxon>
        <taxon>Araneidae</taxon>
        <taxon>Caerostris</taxon>
    </lineage>
</organism>
<comment type="caution">
    <text evidence="1">The sequence shown here is derived from an EMBL/GenBank/DDBJ whole genome shotgun (WGS) entry which is preliminary data.</text>
</comment>